<dbReference type="KEGG" id="tsa:AciPR4_1826"/>
<dbReference type="Proteomes" id="UP000006844">
    <property type="component" value="Chromosome"/>
</dbReference>
<dbReference type="RefSeq" id="WP_013568365.1">
    <property type="nucleotide sequence ID" value="NC_014963.1"/>
</dbReference>
<keyword evidence="3" id="KW-1133">Transmembrane helix</keyword>
<dbReference type="AlphaFoldDB" id="E8V504"/>
<evidence type="ECO:0000313" key="5">
    <source>
        <dbReference type="Proteomes" id="UP000006844"/>
    </source>
</evidence>
<evidence type="ECO:0000256" key="1">
    <source>
        <dbReference type="ARBA" id="ARBA00010690"/>
    </source>
</evidence>
<keyword evidence="3" id="KW-0472">Membrane</keyword>
<dbReference type="MEROPS" id="N06.A01"/>
<dbReference type="EMBL" id="CP002467">
    <property type="protein sequence ID" value="ADV82632.1"/>
    <property type="molecule type" value="Genomic_DNA"/>
</dbReference>
<feature type="transmembrane region" description="Helical" evidence="3">
    <location>
        <begin position="146"/>
        <end position="164"/>
    </location>
</feature>
<gene>
    <name evidence="4" type="ordered locus">AciPR4_1826</name>
</gene>
<keyword evidence="5" id="KW-1185">Reference proteome</keyword>
<dbReference type="HOGENOM" id="CLU_041013_1_3_0"/>
<feature type="region of interest" description="Disordered" evidence="2">
    <location>
        <begin position="1"/>
        <end position="23"/>
    </location>
</feature>
<accession>E8V504</accession>
<dbReference type="Gene3D" id="6.10.250.2080">
    <property type="match status" value="1"/>
</dbReference>
<dbReference type="InterPro" id="IPR029025">
    <property type="entry name" value="T3SS_substrate_exporter_C"/>
</dbReference>
<dbReference type="eggNOG" id="COG1377">
    <property type="taxonomic scope" value="Bacteria"/>
</dbReference>
<dbReference type="GO" id="GO:0009306">
    <property type="term" value="P:protein secretion"/>
    <property type="evidence" value="ECO:0007669"/>
    <property type="project" value="InterPro"/>
</dbReference>
<proteinExistence type="inferred from homology"/>
<dbReference type="PANTHER" id="PTHR30531">
    <property type="entry name" value="FLAGELLAR BIOSYNTHETIC PROTEIN FLHB"/>
    <property type="match status" value="1"/>
</dbReference>
<feature type="transmembrane region" description="Helical" evidence="3">
    <location>
        <begin position="80"/>
        <end position="102"/>
    </location>
</feature>
<feature type="compositionally biased region" description="Polar residues" evidence="2">
    <location>
        <begin position="355"/>
        <end position="365"/>
    </location>
</feature>
<dbReference type="STRING" id="401053.AciPR4_1826"/>
<dbReference type="PRINTS" id="PR00950">
    <property type="entry name" value="TYPE3IMSPROT"/>
</dbReference>
<protein>
    <submittedName>
        <fullName evidence="4">Type III secretion exporter</fullName>
    </submittedName>
</protein>
<dbReference type="GO" id="GO:0005886">
    <property type="term" value="C:plasma membrane"/>
    <property type="evidence" value="ECO:0007669"/>
    <property type="project" value="TreeGrafter"/>
</dbReference>
<reference evidence="4 5" key="1">
    <citation type="journal article" date="2012" name="Stand. Genomic Sci.">
        <title>Complete genome sequence of Terriglobus saanensis type strain SP1PR4(T), an Acidobacteria from tundra soil.</title>
        <authorList>
            <person name="Rawat S.R."/>
            <person name="Mannisto M.K."/>
            <person name="Starovoytov V."/>
            <person name="Goodwin L."/>
            <person name="Nolan M."/>
            <person name="Hauser L."/>
            <person name="Land M."/>
            <person name="Davenport K.W."/>
            <person name="Woyke T."/>
            <person name="Haggblom M.M."/>
        </authorList>
    </citation>
    <scope>NUCLEOTIDE SEQUENCE</scope>
    <source>
        <strain evidence="5">ATCC BAA-1853 / DSM 23119 / SP1PR4</strain>
    </source>
</reference>
<dbReference type="Pfam" id="PF01312">
    <property type="entry name" value="Bac_export_2"/>
    <property type="match status" value="1"/>
</dbReference>
<organism evidence="4 5">
    <name type="scientific">Terriglobus saanensis (strain ATCC BAA-1853 / DSM 23119 / SP1PR4)</name>
    <dbReference type="NCBI Taxonomy" id="401053"/>
    <lineage>
        <taxon>Bacteria</taxon>
        <taxon>Pseudomonadati</taxon>
        <taxon>Acidobacteriota</taxon>
        <taxon>Terriglobia</taxon>
        <taxon>Terriglobales</taxon>
        <taxon>Acidobacteriaceae</taxon>
        <taxon>Terriglobus</taxon>
    </lineage>
</organism>
<dbReference type="Gene3D" id="3.40.1690.10">
    <property type="entry name" value="secretion proteins EscU"/>
    <property type="match status" value="1"/>
</dbReference>
<evidence type="ECO:0000256" key="2">
    <source>
        <dbReference type="SAM" id="MobiDB-lite"/>
    </source>
</evidence>
<dbReference type="OrthoDB" id="9807950at2"/>
<sequence length="373" mass="40986">MSEDRSEKASEQRKKKSRDKGEGVRSRELNAAFAMMAGILVLGGSARRFVPLWATAYREMLSALGHTEWTPESLLDAARILILPTLGPVALVMGAAFCGALLSGMVQSGGLQFHAEALAIKTTRLNPWSNLKQIASARALVRVSKSLVPAGIVLALGISCLHGVMDPMAVLSNFRLMTAFSASYALLLNAAWLMVAWAGFDYVMEWRSWNQRLKMSKQELRQEHKEAAGDPQVKGRIRQIQRAMRKRRAKVDVSRATVVIVNPTHFAVALEFSFETMQPPRVLAKGRDLHAHEIREEAMWAGVPIVENPLLARSLYRSVKVGNTIPFELYAAVAGILAFLYRQEVERSARASAVRNPSQTVSQPAEGTGGGPQ</sequence>
<feature type="transmembrane region" description="Helical" evidence="3">
    <location>
        <begin position="184"/>
        <end position="204"/>
    </location>
</feature>
<feature type="compositionally biased region" description="Basic and acidic residues" evidence="2">
    <location>
        <begin position="1"/>
        <end position="12"/>
    </location>
</feature>
<comment type="similarity">
    <text evidence="1">Belongs to the type III secretion exporter family.</text>
</comment>
<dbReference type="InterPro" id="IPR006135">
    <property type="entry name" value="T3SS_substrate_exporter"/>
</dbReference>
<feature type="region of interest" description="Disordered" evidence="2">
    <location>
        <begin position="351"/>
        <end position="373"/>
    </location>
</feature>
<dbReference type="PANTHER" id="PTHR30531:SF12">
    <property type="entry name" value="FLAGELLAR BIOSYNTHETIC PROTEIN FLHB"/>
    <property type="match status" value="1"/>
</dbReference>
<evidence type="ECO:0000313" key="4">
    <source>
        <dbReference type="EMBL" id="ADV82632.1"/>
    </source>
</evidence>
<dbReference type="SUPFAM" id="SSF160544">
    <property type="entry name" value="EscU C-terminal domain-like"/>
    <property type="match status" value="1"/>
</dbReference>
<keyword evidence="3" id="KW-0812">Transmembrane</keyword>
<evidence type="ECO:0000256" key="3">
    <source>
        <dbReference type="SAM" id="Phobius"/>
    </source>
</evidence>
<feature type="transmembrane region" description="Helical" evidence="3">
    <location>
        <begin position="29"/>
        <end position="50"/>
    </location>
</feature>
<name>E8V504_TERSS</name>